<comment type="caution">
    <text evidence="2">The sequence shown here is derived from an EMBL/GenBank/DDBJ whole genome shotgun (WGS) entry which is preliminary data.</text>
</comment>
<accession>A0A4Q1BKD3</accession>
<sequence length="177" mass="18163">MSSQPPTTSSSIPDDPLSSESQFIHSQASADIRTASVDPNRATASAPHAIQQSSAGITVSSAPGATQYLSGTDHSHYPPSQSSARQDPNSAMVIRQIPNSAIGGQTETSHIPQCWSDADPANRQASVVGAITLLVIFALSLYAVGSPNESIVPETPGDGDGDGNGYVSNVASSFGRI</sequence>
<gene>
    <name evidence="2" type="ORF">M231_04488</name>
</gene>
<evidence type="ECO:0000313" key="3">
    <source>
        <dbReference type="Proteomes" id="UP000289152"/>
    </source>
</evidence>
<feature type="compositionally biased region" description="Low complexity" evidence="1">
    <location>
        <begin position="1"/>
        <end position="21"/>
    </location>
</feature>
<dbReference type="InParanoid" id="A0A4Q1BKD3"/>
<feature type="compositionally biased region" description="Polar residues" evidence="1">
    <location>
        <begin position="50"/>
        <end position="89"/>
    </location>
</feature>
<feature type="region of interest" description="Disordered" evidence="1">
    <location>
        <begin position="1"/>
        <end position="89"/>
    </location>
</feature>
<name>A0A4Q1BKD3_TREME</name>
<dbReference type="Proteomes" id="UP000289152">
    <property type="component" value="Unassembled WGS sequence"/>
</dbReference>
<evidence type="ECO:0000313" key="2">
    <source>
        <dbReference type="EMBL" id="RXK38204.1"/>
    </source>
</evidence>
<evidence type="ECO:0000256" key="1">
    <source>
        <dbReference type="SAM" id="MobiDB-lite"/>
    </source>
</evidence>
<dbReference type="EMBL" id="SDIL01000051">
    <property type="protein sequence ID" value="RXK38204.1"/>
    <property type="molecule type" value="Genomic_DNA"/>
</dbReference>
<keyword evidence="3" id="KW-1185">Reference proteome</keyword>
<protein>
    <submittedName>
        <fullName evidence="2">Uncharacterized protein</fullName>
    </submittedName>
</protein>
<dbReference type="AlphaFoldDB" id="A0A4Q1BKD3"/>
<dbReference type="VEuPathDB" id="FungiDB:TREMEDRAFT_62942"/>
<proteinExistence type="predicted"/>
<reference evidence="2 3" key="1">
    <citation type="submission" date="2016-06" db="EMBL/GenBank/DDBJ databases">
        <title>Evolution of pathogenesis and genome organization in the Tremellales.</title>
        <authorList>
            <person name="Cuomo C."/>
            <person name="Litvintseva A."/>
            <person name="Heitman J."/>
            <person name="Chen Y."/>
            <person name="Sun S."/>
            <person name="Springer D."/>
            <person name="Dromer F."/>
            <person name="Young S."/>
            <person name="Zeng Q."/>
            <person name="Chapman S."/>
            <person name="Gujja S."/>
            <person name="Saif S."/>
            <person name="Birren B."/>
        </authorList>
    </citation>
    <scope>NUCLEOTIDE SEQUENCE [LARGE SCALE GENOMIC DNA]</scope>
    <source>
        <strain evidence="2 3">ATCC 28783</strain>
    </source>
</reference>
<organism evidence="2 3">
    <name type="scientific">Tremella mesenterica</name>
    <name type="common">Jelly fungus</name>
    <dbReference type="NCBI Taxonomy" id="5217"/>
    <lineage>
        <taxon>Eukaryota</taxon>
        <taxon>Fungi</taxon>
        <taxon>Dikarya</taxon>
        <taxon>Basidiomycota</taxon>
        <taxon>Agaricomycotina</taxon>
        <taxon>Tremellomycetes</taxon>
        <taxon>Tremellales</taxon>
        <taxon>Tremellaceae</taxon>
        <taxon>Tremella</taxon>
    </lineage>
</organism>